<feature type="transmembrane region" description="Helical" evidence="5">
    <location>
        <begin position="236"/>
        <end position="255"/>
    </location>
</feature>
<organism evidence="6 7">
    <name type="scientific">Nocardia stercoris</name>
    <dbReference type="NCBI Taxonomy" id="2483361"/>
    <lineage>
        <taxon>Bacteria</taxon>
        <taxon>Bacillati</taxon>
        <taxon>Actinomycetota</taxon>
        <taxon>Actinomycetes</taxon>
        <taxon>Mycobacteriales</taxon>
        <taxon>Nocardiaceae</taxon>
        <taxon>Nocardia</taxon>
    </lineage>
</organism>
<dbReference type="Gene3D" id="1.20.1540.10">
    <property type="entry name" value="Rhomboid-like"/>
    <property type="match status" value="1"/>
</dbReference>
<reference evidence="6 7" key="1">
    <citation type="submission" date="2018-10" db="EMBL/GenBank/DDBJ databases">
        <title>Isolation from cow dung.</title>
        <authorList>
            <person name="Ling L."/>
        </authorList>
    </citation>
    <scope>NUCLEOTIDE SEQUENCE [LARGE SCALE GENOMIC DNA]</scope>
    <source>
        <strain evidence="6 7">NEAU-LL90</strain>
    </source>
</reference>
<protein>
    <recommendedName>
        <fullName evidence="8">Rhomboid family intramembrane serine protease</fullName>
    </recommendedName>
</protein>
<keyword evidence="4 5" id="KW-0472">Membrane</keyword>
<keyword evidence="2 5" id="KW-0812">Transmembrane</keyword>
<evidence type="ECO:0000256" key="4">
    <source>
        <dbReference type="ARBA" id="ARBA00023136"/>
    </source>
</evidence>
<sequence>MVVLETPRADAGSGLVLASTPHTHRRLGRLLLPVTWGYAALLVAVTVAVASADEATRSKLVRHASTNLHNLLHGRLGTLFSSAFVIGDSVTALVVIPLLVCLLALAERRFGSARLVHIFLSGHVGSTLLVAAGLLFAVRHGWVSAAVMRVDDVGISYGAMALIGAFVAVVPARLRVAWIVSWPAVAVAGMVLGGTFTNVGHFVSVCIGLLAGAWLWRTGRITAMRGGRITALRWSARIDLVLLASAAVLGYTMLIG</sequence>
<dbReference type="OrthoDB" id="2242583at2"/>
<proteinExistence type="predicted"/>
<evidence type="ECO:0000256" key="2">
    <source>
        <dbReference type="ARBA" id="ARBA00022692"/>
    </source>
</evidence>
<feature type="transmembrane region" description="Helical" evidence="5">
    <location>
        <begin position="154"/>
        <end position="171"/>
    </location>
</feature>
<feature type="transmembrane region" description="Helical" evidence="5">
    <location>
        <begin position="30"/>
        <end position="52"/>
    </location>
</feature>
<dbReference type="SUPFAM" id="SSF144091">
    <property type="entry name" value="Rhomboid-like"/>
    <property type="match status" value="1"/>
</dbReference>
<dbReference type="Pfam" id="PF20401">
    <property type="entry name" value="Rhomboid_2"/>
    <property type="match status" value="1"/>
</dbReference>
<dbReference type="EMBL" id="RFFH01000004">
    <property type="protein sequence ID" value="RMI32543.1"/>
    <property type="molecule type" value="Genomic_DNA"/>
</dbReference>
<evidence type="ECO:0000256" key="5">
    <source>
        <dbReference type="SAM" id="Phobius"/>
    </source>
</evidence>
<name>A0A3M2L7K7_9NOCA</name>
<evidence type="ECO:0000256" key="1">
    <source>
        <dbReference type="ARBA" id="ARBA00004141"/>
    </source>
</evidence>
<dbReference type="GO" id="GO:0016020">
    <property type="term" value="C:membrane"/>
    <property type="evidence" value="ECO:0007669"/>
    <property type="project" value="UniProtKB-SubCell"/>
</dbReference>
<evidence type="ECO:0008006" key="8">
    <source>
        <dbReference type="Google" id="ProtNLM"/>
    </source>
</evidence>
<keyword evidence="3 5" id="KW-1133">Transmembrane helix</keyword>
<feature type="transmembrane region" description="Helical" evidence="5">
    <location>
        <begin position="118"/>
        <end position="142"/>
    </location>
</feature>
<keyword evidence="7" id="KW-1185">Reference proteome</keyword>
<dbReference type="Proteomes" id="UP000279275">
    <property type="component" value="Unassembled WGS sequence"/>
</dbReference>
<feature type="transmembrane region" description="Helical" evidence="5">
    <location>
        <begin position="176"/>
        <end position="193"/>
    </location>
</feature>
<dbReference type="InterPro" id="IPR035952">
    <property type="entry name" value="Rhomboid-like_sf"/>
</dbReference>
<dbReference type="RefSeq" id="WP_122187926.1">
    <property type="nucleotide sequence ID" value="NZ_RFFH01000004.1"/>
</dbReference>
<comment type="caution">
    <text evidence="6">The sequence shown here is derived from an EMBL/GenBank/DDBJ whole genome shotgun (WGS) entry which is preliminary data.</text>
</comment>
<gene>
    <name evidence="6" type="ORF">EBN03_11160</name>
</gene>
<feature type="transmembrane region" description="Helical" evidence="5">
    <location>
        <begin position="79"/>
        <end position="106"/>
    </location>
</feature>
<comment type="subcellular location">
    <subcellularLocation>
        <location evidence="1">Membrane</location>
        <topology evidence="1">Multi-pass membrane protein</topology>
    </subcellularLocation>
</comment>
<feature type="transmembrane region" description="Helical" evidence="5">
    <location>
        <begin position="199"/>
        <end position="216"/>
    </location>
</feature>
<accession>A0A3M2L7K7</accession>
<evidence type="ECO:0000313" key="6">
    <source>
        <dbReference type="EMBL" id="RMI32543.1"/>
    </source>
</evidence>
<dbReference type="AlphaFoldDB" id="A0A3M2L7K7"/>
<evidence type="ECO:0000256" key="3">
    <source>
        <dbReference type="ARBA" id="ARBA00022989"/>
    </source>
</evidence>
<dbReference type="InterPro" id="IPR046862">
    <property type="entry name" value="Rhomboid_2"/>
</dbReference>
<evidence type="ECO:0000313" key="7">
    <source>
        <dbReference type="Proteomes" id="UP000279275"/>
    </source>
</evidence>